<gene>
    <name evidence="1" type="ORF">Taro_048964</name>
</gene>
<protein>
    <submittedName>
        <fullName evidence="1">Uncharacterized protein</fullName>
    </submittedName>
</protein>
<dbReference type="AlphaFoldDB" id="A0A843X9K7"/>
<evidence type="ECO:0000313" key="1">
    <source>
        <dbReference type="EMBL" id="MQM16012.1"/>
    </source>
</evidence>
<comment type="caution">
    <text evidence="1">The sequence shown here is derived from an EMBL/GenBank/DDBJ whole genome shotgun (WGS) entry which is preliminary data.</text>
</comment>
<organism evidence="1 2">
    <name type="scientific">Colocasia esculenta</name>
    <name type="common">Wild taro</name>
    <name type="synonym">Arum esculentum</name>
    <dbReference type="NCBI Taxonomy" id="4460"/>
    <lineage>
        <taxon>Eukaryota</taxon>
        <taxon>Viridiplantae</taxon>
        <taxon>Streptophyta</taxon>
        <taxon>Embryophyta</taxon>
        <taxon>Tracheophyta</taxon>
        <taxon>Spermatophyta</taxon>
        <taxon>Magnoliopsida</taxon>
        <taxon>Liliopsida</taxon>
        <taxon>Araceae</taxon>
        <taxon>Aroideae</taxon>
        <taxon>Colocasieae</taxon>
        <taxon>Colocasia</taxon>
    </lineage>
</organism>
<evidence type="ECO:0000313" key="2">
    <source>
        <dbReference type="Proteomes" id="UP000652761"/>
    </source>
</evidence>
<dbReference type="EMBL" id="NMUH01006792">
    <property type="protein sequence ID" value="MQM16012.1"/>
    <property type="molecule type" value="Genomic_DNA"/>
</dbReference>
<name>A0A843X9K7_COLES</name>
<dbReference type="Proteomes" id="UP000652761">
    <property type="component" value="Unassembled WGS sequence"/>
</dbReference>
<accession>A0A843X9K7</accession>
<sequence length="178" mass="20302">MQFGEKHTVWQLVEITIVIEELEALDELYFLLNEGCPDFRLIILGDVAIGKDNIEVLVVQWRKMVVKEGPKWQEEKDQGRLELQLLQHDPALQLLPHQQPVAWMALLVLLKLALMAQHLVAWPLKVQNCGLVLQEKEQEGICGLCPHQICKCSNRLLNANKLTSHPSNCISDHAYILS</sequence>
<proteinExistence type="predicted"/>
<reference evidence="1" key="1">
    <citation type="submission" date="2017-07" db="EMBL/GenBank/DDBJ databases">
        <title>Taro Niue Genome Assembly and Annotation.</title>
        <authorList>
            <person name="Atibalentja N."/>
            <person name="Keating K."/>
            <person name="Fields C.J."/>
        </authorList>
    </citation>
    <scope>NUCLEOTIDE SEQUENCE</scope>
    <source>
        <strain evidence="1">Niue_2</strain>
        <tissue evidence="1">Leaf</tissue>
    </source>
</reference>
<keyword evidence="2" id="KW-1185">Reference proteome</keyword>